<evidence type="ECO:0000256" key="3">
    <source>
        <dbReference type="ARBA" id="ARBA00009677"/>
    </source>
</evidence>
<keyword evidence="9" id="KW-0282">Flagellum</keyword>
<reference evidence="9 10" key="1">
    <citation type="submission" date="2019-04" db="EMBL/GenBank/DDBJ databases">
        <authorList>
            <person name="Yang Y."/>
            <person name="Wei D."/>
        </authorList>
    </citation>
    <scope>NUCLEOTIDE SEQUENCE [LARGE SCALE GENOMIC DNA]</scope>
    <source>
        <strain evidence="9 10">L-1-4w-11</strain>
    </source>
</reference>
<dbReference type="RefSeq" id="WP_136943101.1">
    <property type="nucleotide sequence ID" value="NZ_SWKR01000002.1"/>
</dbReference>
<evidence type="ECO:0000256" key="1">
    <source>
        <dbReference type="ARBA" id="ARBA00004365"/>
    </source>
</evidence>
<dbReference type="PANTHER" id="PTHR30033">
    <property type="entry name" value="FLAGELLAR HOOK-ASSOCIATED PROTEIN 1"/>
    <property type="match status" value="1"/>
</dbReference>
<evidence type="ECO:0000259" key="7">
    <source>
        <dbReference type="Pfam" id="PF06429"/>
    </source>
</evidence>
<dbReference type="GO" id="GO:0005576">
    <property type="term" value="C:extracellular region"/>
    <property type="evidence" value="ECO:0007669"/>
    <property type="project" value="UniProtKB-SubCell"/>
</dbReference>
<sequence>MSNMLAIGASGVRAYQGALTTTSENIVNAGTAGYVRRTAQQREVTGAGAGLLTGNAIAGSGVAITGVARAADMFREAAVRTAEADAARTDTGLVWLDRIEGALTMSALDDRLAAFFNAGQAVAADPSATAPRAVMLEQASALAASFRSTGSSLEAALADLDAEAGLAAQSLTSLAAGIARVNAGLSRTSAGSAGQASLLDERDRLLGEMSALIDLDVQYDTAGRASVRAGSAGGPLLVAGDQAGNVTFARNAEGAASISVQRAGQTAVAPANGGKLAGLVDGVARVVDALAAVDTLAADFVVSVNAVQAGGEDMAGAPGGDWFAGERASQMQMVLGDPRGIAAASAGAGARDNGNIAALAALRDSGGFEDRLVEQVGVNAAAIDGRRVVAQAQDAIRTSALAARGALSGVNLDEEAVDLMRFQQAYQASSRVIQIASEAIQSILDIR</sequence>
<dbReference type="Pfam" id="PF22638">
    <property type="entry name" value="FlgK_D1"/>
    <property type="match status" value="1"/>
</dbReference>
<evidence type="ECO:0000259" key="8">
    <source>
        <dbReference type="Pfam" id="PF22638"/>
    </source>
</evidence>
<dbReference type="SUPFAM" id="SSF64518">
    <property type="entry name" value="Phase 1 flagellin"/>
    <property type="match status" value="1"/>
</dbReference>
<keyword evidence="9" id="KW-0966">Cell projection</keyword>
<evidence type="ECO:0000313" key="9">
    <source>
        <dbReference type="EMBL" id="TKD51153.1"/>
    </source>
</evidence>
<proteinExistence type="inferred from homology"/>
<comment type="similarity">
    <text evidence="3">Belongs to the flagella basal body rod proteins family.</text>
</comment>
<evidence type="ECO:0000256" key="4">
    <source>
        <dbReference type="ARBA" id="ARBA00016244"/>
    </source>
</evidence>
<comment type="caution">
    <text evidence="9">The sequence shown here is derived from an EMBL/GenBank/DDBJ whole genome shotgun (WGS) entry which is preliminary data.</text>
</comment>
<keyword evidence="9" id="KW-0969">Cilium</keyword>
<accession>A0A4U1L4L1</accession>
<feature type="domain" description="Flagellar basal-body/hook protein C-terminal" evidence="7">
    <location>
        <begin position="408"/>
        <end position="445"/>
    </location>
</feature>
<comment type="subcellular location">
    <subcellularLocation>
        <location evidence="1">Bacterial flagellum</location>
    </subcellularLocation>
    <subcellularLocation>
        <location evidence="2">Secreted</location>
    </subcellularLocation>
</comment>
<dbReference type="GO" id="GO:0044780">
    <property type="term" value="P:bacterial-type flagellum assembly"/>
    <property type="evidence" value="ECO:0007669"/>
    <property type="project" value="InterPro"/>
</dbReference>
<keyword evidence="5" id="KW-0964">Secreted</keyword>
<dbReference type="InterPro" id="IPR002371">
    <property type="entry name" value="FlgK"/>
</dbReference>
<dbReference type="NCBIfam" id="TIGR02492">
    <property type="entry name" value="flgK_ends"/>
    <property type="match status" value="1"/>
</dbReference>
<dbReference type="GO" id="GO:0009424">
    <property type="term" value="C:bacterial-type flagellum hook"/>
    <property type="evidence" value="ECO:0007669"/>
    <property type="project" value="InterPro"/>
</dbReference>
<gene>
    <name evidence="9" type="primary">flgK</name>
    <name evidence="9" type="ORF">FBR43_10580</name>
</gene>
<dbReference type="AlphaFoldDB" id="A0A4U1L4L1"/>
<dbReference type="InterPro" id="IPR010930">
    <property type="entry name" value="Flg_bb/hook_C_dom"/>
</dbReference>
<evidence type="ECO:0000256" key="5">
    <source>
        <dbReference type="ARBA" id="ARBA00022525"/>
    </source>
</evidence>
<dbReference type="Proteomes" id="UP000309138">
    <property type="component" value="Unassembled WGS sequence"/>
</dbReference>
<keyword evidence="6" id="KW-0975">Bacterial flagellum</keyword>
<organism evidence="9 10">
    <name type="scientific">Sphingomonas baiyangensis</name>
    <dbReference type="NCBI Taxonomy" id="2572576"/>
    <lineage>
        <taxon>Bacteria</taxon>
        <taxon>Pseudomonadati</taxon>
        <taxon>Pseudomonadota</taxon>
        <taxon>Alphaproteobacteria</taxon>
        <taxon>Sphingomonadales</taxon>
        <taxon>Sphingomonadaceae</taxon>
        <taxon>Sphingomonas</taxon>
    </lineage>
</organism>
<dbReference type="GO" id="GO:0005198">
    <property type="term" value="F:structural molecule activity"/>
    <property type="evidence" value="ECO:0007669"/>
    <property type="project" value="InterPro"/>
</dbReference>
<dbReference type="OrthoDB" id="7181295at2"/>
<dbReference type="Pfam" id="PF06429">
    <property type="entry name" value="Flg_bbr_C"/>
    <property type="match status" value="1"/>
</dbReference>
<dbReference type="InterPro" id="IPR053927">
    <property type="entry name" value="FlgK_helical"/>
</dbReference>
<dbReference type="PANTHER" id="PTHR30033:SF1">
    <property type="entry name" value="FLAGELLAR HOOK-ASSOCIATED PROTEIN 1"/>
    <property type="match status" value="1"/>
</dbReference>
<feature type="domain" description="Flagellar hook-associated protein FlgK helical" evidence="8">
    <location>
        <begin position="105"/>
        <end position="323"/>
    </location>
</feature>
<dbReference type="EMBL" id="SWKR01000002">
    <property type="protein sequence ID" value="TKD51153.1"/>
    <property type="molecule type" value="Genomic_DNA"/>
</dbReference>
<evidence type="ECO:0000313" key="10">
    <source>
        <dbReference type="Proteomes" id="UP000309138"/>
    </source>
</evidence>
<evidence type="ECO:0000256" key="2">
    <source>
        <dbReference type="ARBA" id="ARBA00004613"/>
    </source>
</evidence>
<name>A0A4U1L4L1_9SPHN</name>
<keyword evidence="10" id="KW-1185">Reference proteome</keyword>
<protein>
    <recommendedName>
        <fullName evidence="4">Flagellar hook-associated protein 1</fullName>
    </recommendedName>
</protein>
<evidence type="ECO:0000256" key="6">
    <source>
        <dbReference type="ARBA" id="ARBA00023143"/>
    </source>
</evidence>